<reference evidence="3 4" key="1">
    <citation type="journal article" date="2014" name="Nat. Genet.">
        <title>Genome sequence of the hot pepper provides insights into the evolution of pungency in Capsicum species.</title>
        <authorList>
            <person name="Kim S."/>
            <person name="Park M."/>
            <person name="Yeom S.I."/>
            <person name="Kim Y.M."/>
            <person name="Lee J.M."/>
            <person name="Lee H.A."/>
            <person name="Seo E."/>
            <person name="Choi J."/>
            <person name="Cheong K."/>
            <person name="Kim K.T."/>
            <person name="Jung K."/>
            <person name="Lee G.W."/>
            <person name="Oh S.K."/>
            <person name="Bae C."/>
            <person name="Kim S.B."/>
            <person name="Lee H.Y."/>
            <person name="Kim S.Y."/>
            <person name="Kim M.S."/>
            <person name="Kang B.C."/>
            <person name="Jo Y.D."/>
            <person name="Yang H.B."/>
            <person name="Jeong H.J."/>
            <person name="Kang W.H."/>
            <person name="Kwon J.K."/>
            <person name="Shin C."/>
            <person name="Lim J.Y."/>
            <person name="Park J.H."/>
            <person name="Huh J.H."/>
            <person name="Kim J.S."/>
            <person name="Kim B.D."/>
            <person name="Cohen O."/>
            <person name="Paran I."/>
            <person name="Suh M.C."/>
            <person name="Lee S.B."/>
            <person name="Kim Y.K."/>
            <person name="Shin Y."/>
            <person name="Noh S.J."/>
            <person name="Park J."/>
            <person name="Seo Y.S."/>
            <person name="Kwon S.Y."/>
            <person name="Kim H.A."/>
            <person name="Park J.M."/>
            <person name="Kim H.J."/>
            <person name="Choi S.B."/>
            <person name="Bosland P.W."/>
            <person name="Reeves G."/>
            <person name="Jo S.H."/>
            <person name="Lee B.W."/>
            <person name="Cho H.T."/>
            <person name="Choi H.S."/>
            <person name="Lee M.S."/>
            <person name="Yu Y."/>
            <person name="Do Choi Y."/>
            <person name="Park B.S."/>
            <person name="van Deynze A."/>
            <person name="Ashrafi H."/>
            <person name="Hill T."/>
            <person name="Kim W.T."/>
            <person name="Pai H.S."/>
            <person name="Ahn H.K."/>
            <person name="Yeam I."/>
            <person name="Giovannoni J.J."/>
            <person name="Rose J.K."/>
            <person name="Sorensen I."/>
            <person name="Lee S.J."/>
            <person name="Kim R.W."/>
            <person name="Choi I.Y."/>
            <person name="Choi B.S."/>
            <person name="Lim J.S."/>
            <person name="Lee Y.H."/>
            <person name="Choi D."/>
        </authorList>
    </citation>
    <scope>NUCLEOTIDE SEQUENCE [LARGE SCALE GENOMIC DNA]</scope>
    <source>
        <strain evidence="4">cv. CM334</strain>
    </source>
</reference>
<dbReference type="EMBL" id="AYRZ02000018">
    <property type="protein sequence ID" value="PHT64173.1"/>
    <property type="molecule type" value="Genomic_DNA"/>
</dbReference>
<accession>A0A2G2Y324</accession>
<comment type="similarity">
    <text evidence="1">Belongs to the peptidase S8 family.</text>
</comment>
<dbReference type="Gene3D" id="3.40.50.200">
    <property type="entry name" value="Peptidase S8/S53 domain"/>
    <property type="match status" value="1"/>
</dbReference>
<evidence type="ECO:0000256" key="2">
    <source>
        <dbReference type="ARBA" id="ARBA00022729"/>
    </source>
</evidence>
<evidence type="ECO:0000313" key="4">
    <source>
        <dbReference type="Proteomes" id="UP000222542"/>
    </source>
</evidence>
<organism evidence="3 4">
    <name type="scientific">Capsicum annuum</name>
    <name type="common">Capsicum pepper</name>
    <dbReference type="NCBI Taxonomy" id="4072"/>
    <lineage>
        <taxon>Eukaryota</taxon>
        <taxon>Viridiplantae</taxon>
        <taxon>Streptophyta</taxon>
        <taxon>Embryophyta</taxon>
        <taxon>Tracheophyta</taxon>
        <taxon>Spermatophyta</taxon>
        <taxon>Magnoliopsida</taxon>
        <taxon>eudicotyledons</taxon>
        <taxon>Gunneridae</taxon>
        <taxon>Pentapetalae</taxon>
        <taxon>asterids</taxon>
        <taxon>lamiids</taxon>
        <taxon>Solanales</taxon>
        <taxon>Solanaceae</taxon>
        <taxon>Solanoideae</taxon>
        <taxon>Capsiceae</taxon>
        <taxon>Capsicum</taxon>
    </lineage>
</organism>
<sequence length="284" mass="31122">MLTVTKVTDFWWTRSQRVWSNSVTSLRLQKPSPTLIGIALQANRAESLPEDLTPNPKKPDWGLRILLFQAFDFLRPERPASNLGNRAYFRPGMGWIGSFSSTPTSSVKLTSCSSPLDLSLLRHCDGQSILDERKLRAHVLAIDVGHVNPSKARYNYRDLNYGTTPDHPSFHDNNMPPPPAKWKGKCEFTGSITCNNKLISARNLLGGGSSDPPFDDSGHGTHTSSTISGNFVDRANIFGNANGTSAGMAPLAHVAMCKVCSKGGSCEKADTLCRLRLKLSFMMV</sequence>
<reference evidence="3 4" key="2">
    <citation type="journal article" date="2017" name="Genome Biol.">
        <title>New reference genome sequences of hot pepper reveal the massive evolution of plant disease-resistance genes by retroduplication.</title>
        <authorList>
            <person name="Kim S."/>
            <person name="Park J."/>
            <person name="Yeom S.I."/>
            <person name="Kim Y.M."/>
            <person name="Seo E."/>
            <person name="Kim K.T."/>
            <person name="Kim M.S."/>
            <person name="Lee J.M."/>
            <person name="Cheong K."/>
            <person name="Shin H.S."/>
            <person name="Kim S.B."/>
            <person name="Han K."/>
            <person name="Lee J."/>
            <person name="Park M."/>
            <person name="Lee H.A."/>
            <person name="Lee H.Y."/>
            <person name="Lee Y."/>
            <person name="Oh S."/>
            <person name="Lee J.H."/>
            <person name="Choi E."/>
            <person name="Choi E."/>
            <person name="Lee S.E."/>
            <person name="Jeon J."/>
            <person name="Kim H."/>
            <person name="Choi G."/>
            <person name="Song H."/>
            <person name="Lee J."/>
            <person name="Lee S.C."/>
            <person name="Kwon J.K."/>
            <person name="Lee H.Y."/>
            <person name="Koo N."/>
            <person name="Hong Y."/>
            <person name="Kim R.W."/>
            <person name="Kang W.H."/>
            <person name="Huh J.H."/>
            <person name="Kang B.C."/>
            <person name="Yang T.J."/>
            <person name="Lee Y.H."/>
            <person name="Bennetzen J.L."/>
            <person name="Choi D."/>
        </authorList>
    </citation>
    <scope>NUCLEOTIDE SEQUENCE [LARGE SCALE GENOMIC DNA]</scope>
    <source>
        <strain evidence="4">cv. CM334</strain>
    </source>
</reference>
<evidence type="ECO:0008006" key="5">
    <source>
        <dbReference type="Google" id="ProtNLM"/>
    </source>
</evidence>
<proteinExistence type="inferred from homology"/>
<name>A0A2G2Y324_CAPAN</name>
<keyword evidence="4" id="KW-1185">Reference proteome</keyword>
<dbReference type="STRING" id="4072.A0A2G2Y324"/>
<dbReference type="InterPro" id="IPR045051">
    <property type="entry name" value="SBT"/>
</dbReference>
<dbReference type="Gramene" id="PHT64173">
    <property type="protein sequence ID" value="PHT64173"/>
    <property type="gene ID" value="T459_32046"/>
</dbReference>
<comment type="caution">
    <text evidence="3">The sequence shown here is derived from an EMBL/GenBank/DDBJ whole genome shotgun (WGS) entry which is preliminary data.</text>
</comment>
<evidence type="ECO:0000256" key="1">
    <source>
        <dbReference type="ARBA" id="ARBA00011073"/>
    </source>
</evidence>
<dbReference type="PANTHER" id="PTHR10795">
    <property type="entry name" value="PROPROTEIN CONVERTASE SUBTILISIN/KEXIN"/>
    <property type="match status" value="1"/>
</dbReference>
<keyword evidence="2" id="KW-0732">Signal</keyword>
<dbReference type="AlphaFoldDB" id="A0A2G2Y324"/>
<dbReference type="GO" id="GO:0004252">
    <property type="term" value="F:serine-type endopeptidase activity"/>
    <property type="evidence" value="ECO:0007669"/>
    <property type="project" value="InterPro"/>
</dbReference>
<evidence type="ECO:0000313" key="3">
    <source>
        <dbReference type="EMBL" id="PHT64173.1"/>
    </source>
</evidence>
<gene>
    <name evidence="3" type="ORF">T459_32046</name>
</gene>
<protein>
    <recommendedName>
        <fullName evidence="5">Peptidase S8/S53 domain-containing protein</fullName>
    </recommendedName>
</protein>
<dbReference type="InterPro" id="IPR036852">
    <property type="entry name" value="Peptidase_S8/S53_dom_sf"/>
</dbReference>
<dbReference type="Proteomes" id="UP000222542">
    <property type="component" value="Unassembled WGS sequence"/>
</dbReference>
<dbReference type="GO" id="GO:0006508">
    <property type="term" value="P:proteolysis"/>
    <property type="evidence" value="ECO:0007669"/>
    <property type="project" value="InterPro"/>
</dbReference>
<dbReference type="SUPFAM" id="SSF52743">
    <property type="entry name" value="Subtilisin-like"/>
    <property type="match status" value="1"/>
</dbReference>